<protein>
    <submittedName>
        <fullName evidence="1">Uncharacterized protein</fullName>
    </submittedName>
</protein>
<evidence type="ECO:0000313" key="1">
    <source>
        <dbReference type="EMBL" id="CAJ2642616.1"/>
    </source>
</evidence>
<evidence type="ECO:0000313" key="2">
    <source>
        <dbReference type="Proteomes" id="UP001177021"/>
    </source>
</evidence>
<sequence>MEILMRKKRNSVRRCGGEEDASRFCFLRVFLSACFVSAEKKMRCGGEEDAVRRRRRKGYFVSACFLSACFCGGEDALCVLGFSFF</sequence>
<dbReference type="Proteomes" id="UP001177021">
    <property type="component" value="Unassembled WGS sequence"/>
</dbReference>
<gene>
    <name evidence="1" type="ORF">MILVUS5_LOCUS12059</name>
</gene>
<proteinExistence type="predicted"/>
<reference evidence="1" key="1">
    <citation type="submission" date="2023-10" db="EMBL/GenBank/DDBJ databases">
        <authorList>
            <person name="Rodriguez Cubillos JULIANA M."/>
            <person name="De Vega J."/>
        </authorList>
    </citation>
    <scope>NUCLEOTIDE SEQUENCE</scope>
</reference>
<organism evidence="1 2">
    <name type="scientific">Trifolium pratense</name>
    <name type="common">Red clover</name>
    <dbReference type="NCBI Taxonomy" id="57577"/>
    <lineage>
        <taxon>Eukaryota</taxon>
        <taxon>Viridiplantae</taxon>
        <taxon>Streptophyta</taxon>
        <taxon>Embryophyta</taxon>
        <taxon>Tracheophyta</taxon>
        <taxon>Spermatophyta</taxon>
        <taxon>Magnoliopsida</taxon>
        <taxon>eudicotyledons</taxon>
        <taxon>Gunneridae</taxon>
        <taxon>Pentapetalae</taxon>
        <taxon>rosids</taxon>
        <taxon>fabids</taxon>
        <taxon>Fabales</taxon>
        <taxon>Fabaceae</taxon>
        <taxon>Papilionoideae</taxon>
        <taxon>50 kb inversion clade</taxon>
        <taxon>NPAAA clade</taxon>
        <taxon>Hologalegina</taxon>
        <taxon>IRL clade</taxon>
        <taxon>Trifolieae</taxon>
        <taxon>Trifolium</taxon>
    </lineage>
</organism>
<name>A0ACB0JFC7_TRIPR</name>
<comment type="caution">
    <text evidence="1">The sequence shown here is derived from an EMBL/GenBank/DDBJ whole genome shotgun (WGS) entry which is preliminary data.</text>
</comment>
<keyword evidence="2" id="KW-1185">Reference proteome</keyword>
<accession>A0ACB0JFC7</accession>
<dbReference type="EMBL" id="CASHSV030000034">
    <property type="protein sequence ID" value="CAJ2642616.1"/>
    <property type="molecule type" value="Genomic_DNA"/>
</dbReference>